<evidence type="ECO:0000313" key="1">
    <source>
        <dbReference type="EMBL" id="MDQ1095100.1"/>
    </source>
</evidence>
<evidence type="ECO:0000313" key="2">
    <source>
        <dbReference type="Proteomes" id="UP001225072"/>
    </source>
</evidence>
<organism evidence="1 2">
    <name type="scientific">Chryseobacterium camelliae</name>
    <dbReference type="NCBI Taxonomy" id="1265445"/>
    <lineage>
        <taxon>Bacteria</taxon>
        <taxon>Pseudomonadati</taxon>
        <taxon>Bacteroidota</taxon>
        <taxon>Flavobacteriia</taxon>
        <taxon>Flavobacteriales</taxon>
        <taxon>Weeksellaceae</taxon>
        <taxon>Chryseobacterium group</taxon>
        <taxon>Chryseobacterium</taxon>
    </lineage>
</organism>
<protein>
    <recommendedName>
        <fullName evidence="3">Transposase</fullName>
    </recommendedName>
</protein>
<dbReference type="EMBL" id="JAUTAL010000001">
    <property type="protein sequence ID" value="MDQ1095100.1"/>
    <property type="molecule type" value="Genomic_DNA"/>
</dbReference>
<proteinExistence type="predicted"/>
<dbReference type="Proteomes" id="UP001225072">
    <property type="component" value="Unassembled WGS sequence"/>
</dbReference>
<name>A0ABU0TDF9_9FLAO</name>
<gene>
    <name evidence="1" type="ORF">QE404_000247</name>
</gene>
<keyword evidence="2" id="KW-1185">Reference proteome</keyword>
<reference evidence="1 2" key="1">
    <citation type="submission" date="2023-07" db="EMBL/GenBank/DDBJ databases">
        <title>Functional and genomic diversity of the sorghum phyllosphere microbiome.</title>
        <authorList>
            <person name="Shade A."/>
        </authorList>
    </citation>
    <scope>NUCLEOTIDE SEQUENCE [LARGE SCALE GENOMIC DNA]</scope>
    <source>
        <strain evidence="1 2">SORGH_AS_1064</strain>
    </source>
</reference>
<accession>A0ABU0TDF9</accession>
<comment type="caution">
    <text evidence="1">The sequence shown here is derived from an EMBL/GenBank/DDBJ whole genome shotgun (WGS) entry which is preliminary data.</text>
</comment>
<evidence type="ECO:0008006" key="3">
    <source>
        <dbReference type="Google" id="ProtNLM"/>
    </source>
</evidence>
<sequence length="29" mass="3399">MIYHNGKTYSFISIILFDAKTKTTFVMDI</sequence>